<evidence type="ECO:0000313" key="1">
    <source>
        <dbReference type="EMBL" id="GBP64276.1"/>
    </source>
</evidence>
<protein>
    <submittedName>
        <fullName evidence="1">Uncharacterized protein</fullName>
    </submittedName>
</protein>
<gene>
    <name evidence="1" type="ORF">EVAR_45324_1</name>
</gene>
<reference evidence="1 2" key="1">
    <citation type="journal article" date="2019" name="Commun. Biol.">
        <title>The bagworm genome reveals a unique fibroin gene that provides high tensile strength.</title>
        <authorList>
            <person name="Kono N."/>
            <person name="Nakamura H."/>
            <person name="Ohtoshi R."/>
            <person name="Tomita M."/>
            <person name="Numata K."/>
            <person name="Arakawa K."/>
        </authorList>
    </citation>
    <scope>NUCLEOTIDE SEQUENCE [LARGE SCALE GENOMIC DNA]</scope>
</reference>
<sequence length="108" mass="12532">MGESLWRGRTERKKKLIIYGIRPSRHTLHGQEREGCRAREKSTEMVDTVDLVTTVSRFFFCAVHKRMVVGLSRPRFGVSVEMKGKVNQRLTFNQNITKNKPTVTRLLV</sequence>
<dbReference type="EMBL" id="BGZK01000893">
    <property type="protein sequence ID" value="GBP64276.1"/>
    <property type="molecule type" value="Genomic_DNA"/>
</dbReference>
<proteinExistence type="predicted"/>
<accession>A0A4C1XK19</accession>
<evidence type="ECO:0000313" key="2">
    <source>
        <dbReference type="Proteomes" id="UP000299102"/>
    </source>
</evidence>
<dbReference type="AlphaFoldDB" id="A0A4C1XK19"/>
<organism evidence="1 2">
    <name type="scientific">Eumeta variegata</name>
    <name type="common">Bagworm moth</name>
    <name type="synonym">Eumeta japonica</name>
    <dbReference type="NCBI Taxonomy" id="151549"/>
    <lineage>
        <taxon>Eukaryota</taxon>
        <taxon>Metazoa</taxon>
        <taxon>Ecdysozoa</taxon>
        <taxon>Arthropoda</taxon>
        <taxon>Hexapoda</taxon>
        <taxon>Insecta</taxon>
        <taxon>Pterygota</taxon>
        <taxon>Neoptera</taxon>
        <taxon>Endopterygota</taxon>
        <taxon>Lepidoptera</taxon>
        <taxon>Glossata</taxon>
        <taxon>Ditrysia</taxon>
        <taxon>Tineoidea</taxon>
        <taxon>Psychidae</taxon>
        <taxon>Oiketicinae</taxon>
        <taxon>Eumeta</taxon>
    </lineage>
</organism>
<dbReference type="Proteomes" id="UP000299102">
    <property type="component" value="Unassembled WGS sequence"/>
</dbReference>
<keyword evidence="2" id="KW-1185">Reference proteome</keyword>
<comment type="caution">
    <text evidence="1">The sequence shown here is derived from an EMBL/GenBank/DDBJ whole genome shotgun (WGS) entry which is preliminary data.</text>
</comment>
<name>A0A4C1XK19_EUMVA</name>